<evidence type="ECO:0000313" key="1">
    <source>
        <dbReference type="EMBL" id="SVB66421.1"/>
    </source>
</evidence>
<protein>
    <submittedName>
        <fullName evidence="1">Uncharacterized protein</fullName>
    </submittedName>
</protein>
<feature type="non-terminal residue" evidence="1">
    <location>
        <position position="25"/>
    </location>
</feature>
<name>A0A382FWW6_9ZZZZ</name>
<gene>
    <name evidence="1" type="ORF">METZ01_LOCUS219275</name>
</gene>
<dbReference type="AlphaFoldDB" id="A0A382FWW6"/>
<organism evidence="1">
    <name type="scientific">marine metagenome</name>
    <dbReference type="NCBI Taxonomy" id="408172"/>
    <lineage>
        <taxon>unclassified sequences</taxon>
        <taxon>metagenomes</taxon>
        <taxon>ecological metagenomes</taxon>
    </lineage>
</organism>
<proteinExistence type="predicted"/>
<reference evidence="1" key="1">
    <citation type="submission" date="2018-05" db="EMBL/GenBank/DDBJ databases">
        <authorList>
            <person name="Lanie J.A."/>
            <person name="Ng W.-L."/>
            <person name="Kazmierczak K.M."/>
            <person name="Andrzejewski T.M."/>
            <person name="Davidsen T.M."/>
            <person name="Wayne K.J."/>
            <person name="Tettelin H."/>
            <person name="Glass J.I."/>
            <person name="Rusch D."/>
            <person name="Podicherti R."/>
            <person name="Tsui H.-C.T."/>
            <person name="Winkler M.E."/>
        </authorList>
    </citation>
    <scope>NUCLEOTIDE SEQUENCE</scope>
</reference>
<dbReference type="EMBL" id="UINC01051815">
    <property type="protein sequence ID" value="SVB66421.1"/>
    <property type="molecule type" value="Genomic_DNA"/>
</dbReference>
<accession>A0A382FWW6</accession>
<sequence>MSYKEKIILGITTGSHMSVHSMMLI</sequence>